<feature type="compositionally biased region" description="Basic and acidic residues" evidence="1">
    <location>
        <begin position="96"/>
        <end position="122"/>
    </location>
</feature>
<name>A0A0L1I993_PLAFA</name>
<accession>A0A0L1I993</accession>
<dbReference type="Proteomes" id="UP000054562">
    <property type="component" value="Unassembled WGS sequence"/>
</dbReference>
<protein>
    <submittedName>
        <fullName evidence="3">Stevor</fullName>
    </submittedName>
</protein>
<reference evidence="4" key="1">
    <citation type="submission" date="2015-07" db="EMBL/GenBank/DDBJ databases">
        <title>Annotation of Plasmodium falciparum IGH-CR14.</title>
        <authorList>
            <consortium name="The Broad Institute Genome Sequencing Platform"/>
            <person name="Volkman S.K."/>
            <person name="Neafsey D.E."/>
            <person name="Dash A.P."/>
            <person name="Chitnis C.E."/>
            <person name="Hartl D.L."/>
            <person name="Young S.K."/>
            <person name="Zeng Q."/>
            <person name="Koehrsen M."/>
            <person name="Alvarado L."/>
            <person name="Berlin A."/>
            <person name="Borenstein D."/>
            <person name="Chapman S.B."/>
            <person name="Chen Z."/>
            <person name="Engels R."/>
            <person name="Freedman E."/>
            <person name="Gellesch M."/>
            <person name="Goldberg J."/>
            <person name="Griggs A."/>
            <person name="Gujja S."/>
            <person name="Heilman E.R."/>
            <person name="Heiman D.I."/>
            <person name="Howarth C."/>
            <person name="Jen D."/>
            <person name="Larson L."/>
            <person name="Mehta T."/>
            <person name="Neiman D."/>
            <person name="Park D."/>
            <person name="Pearson M."/>
            <person name="Roberts A."/>
            <person name="Saif S."/>
            <person name="Shea T."/>
            <person name="Shenoy N."/>
            <person name="Sisk P."/>
            <person name="Stolte C."/>
            <person name="Sykes S."/>
            <person name="Walk T."/>
            <person name="White J."/>
            <person name="Yandava C."/>
            <person name="Haas B."/>
            <person name="Henn M.R."/>
            <person name="Nusbaum C."/>
            <person name="Birren B."/>
        </authorList>
    </citation>
    <scope>NUCLEOTIDE SEQUENCE [LARGE SCALE GENOMIC DNA]</scope>
    <source>
        <strain evidence="4">IGH-CR14</strain>
    </source>
</reference>
<keyword evidence="2" id="KW-0812">Transmembrane</keyword>
<feature type="transmembrane region" description="Helical" evidence="2">
    <location>
        <begin position="199"/>
        <end position="218"/>
    </location>
</feature>
<dbReference type="AlphaFoldDB" id="A0A0L1I993"/>
<feature type="transmembrane region" description="Helical" evidence="2">
    <location>
        <begin position="6"/>
        <end position="23"/>
    </location>
</feature>
<evidence type="ECO:0000256" key="1">
    <source>
        <dbReference type="SAM" id="MobiDB-lite"/>
    </source>
</evidence>
<feature type="transmembrane region" description="Helical" evidence="2">
    <location>
        <begin position="224"/>
        <end position="248"/>
    </location>
</feature>
<sequence>MIYYNITLIIFSIILGTLSLIYNNDCDRLYKNINYKNIVLVPSNYRSLAELSHTLTGNHMQESNKLREYVNMNETIYKKNTYPNDDAKTKQNVPEVTEKENTAKENLEQYRKGSYDNEKEANSNRSSCSLKYLEMQRKLYNNFYVKPEIYFEHFSDKSNDKYCECANKKKSSNQLFSSNNVNDTYLDNFKKVYVGSARICIFSSALIEITVAAAAGKASVTSPALYASVTGTLVLILIALVLIILYIWSHKRRKNSWKHEYKKHLCT</sequence>
<gene>
    <name evidence="3" type="ORF">PFMG_02464</name>
</gene>
<evidence type="ECO:0000256" key="2">
    <source>
        <dbReference type="SAM" id="Phobius"/>
    </source>
</evidence>
<evidence type="ECO:0000313" key="4">
    <source>
        <dbReference type="Proteomes" id="UP000054562"/>
    </source>
</evidence>
<dbReference type="Pfam" id="PF17410">
    <property type="entry name" value="Stevor"/>
    <property type="match status" value="1"/>
</dbReference>
<keyword evidence="2" id="KW-0472">Membrane</keyword>
<evidence type="ECO:0000313" key="3">
    <source>
        <dbReference type="EMBL" id="KNG76194.1"/>
    </source>
</evidence>
<dbReference type="OrthoDB" id="378906at2759"/>
<reference evidence="4" key="2">
    <citation type="submission" date="2015-07" db="EMBL/GenBank/DDBJ databases">
        <title>The genome sequence of Plasmodium falciparum IGH-CR14.</title>
        <authorList>
            <consortium name="The Broad Institute Genome Sequencing Platform"/>
            <person name="Volkman S.K."/>
            <person name="Neafsey D.E."/>
            <person name="Dash A.P."/>
            <person name="Chitnis C.E."/>
            <person name="Hartl D.L."/>
            <person name="Young S.K."/>
            <person name="Kodira C.D."/>
            <person name="Zeng Q."/>
            <person name="Koehrsen M."/>
            <person name="Godfrey P."/>
            <person name="Alvarado L."/>
            <person name="Berlin A."/>
            <person name="Borenstein D."/>
            <person name="Chen Z."/>
            <person name="Engels R."/>
            <person name="Freedman E."/>
            <person name="Gellesch M."/>
            <person name="Goldberg J."/>
            <person name="Griggs A."/>
            <person name="Gujja S."/>
            <person name="Heiman D."/>
            <person name="Hepburn T."/>
            <person name="Howarth C."/>
            <person name="Jen D."/>
            <person name="Larson L."/>
            <person name="Lewis B."/>
            <person name="Mehta T."/>
            <person name="Park D."/>
            <person name="Pearson M."/>
            <person name="Roberts A."/>
            <person name="Saif S."/>
            <person name="Shea T."/>
            <person name="Shenoy N."/>
            <person name="Sisk P."/>
            <person name="Stolte C."/>
            <person name="Sykes S."/>
            <person name="Walk T."/>
            <person name="White J."/>
            <person name="Yandava C."/>
            <person name="Wirth D.F."/>
            <person name="Nusbaum C."/>
            <person name="Birren B."/>
        </authorList>
    </citation>
    <scope>NUCLEOTIDE SEQUENCE [LARGE SCALE GENOMIC DNA]</scope>
    <source>
        <strain evidence="4">IGH-CR14</strain>
    </source>
</reference>
<dbReference type="EMBL" id="GG665131">
    <property type="protein sequence ID" value="KNG76194.1"/>
    <property type="molecule type" value="Genomic_DNA"/>
</dbReference>
<feature type="region of interest" description="Disordered" evidence="1">
    <location>
        <begin position="80"/>
        <end position="122"/>
    </location>
</feature>
<organism evidence="3 4">
    <name type="scientific">Plasmodium falciparum IGH-CR14</name>
    <dbReference type="NCBI Taxonomy" id="580059"/>
    <lineage>
        <taxon>Eukaryota</taxon>
        <taxon>Sar</taxon>
        <taxon>Alveolata</taxon>
        <taxon>Apicomplexa</taxon>
        <taxon>Aconoidasida</taxon>
        <taxon>Haemosporida</taxon>
        <taxon>Plasmodiidae</taxon>
        <taxon>Plasmodium</taxon>
        <taxon>Plasmodium (Laverania)</taxon>
    </lineage>
</organism>
<proteinExistence type="predicted"/>
<keyword evidence="2" id="KW-1133">Transmembrane helix</keyword>
<dbReference type="InterPro" id="IPR006374">
    <property type="entry name" value="VSA_Stevor"/>
</dbReference>